<evidence type="ECO:0000313" key="1">
    <source>
        <dbReference type="EnsemblMetazoa" id="PPAI005421-PA"/>
    </source>
</evidence>
<proteinExistence type="predicted"/>
<dbReference type="PROSITE" id="PS00856">
    <property type="entry name" value="GUANYLATE_KINASE_1"/>
    <property type="match status" value="1"/>
</dbReference>
<dbReference type="InterPro" id="IPR008144">
    <property type="entry name" value="Guanylate_kin-like_dom"/>
</dbReference>
<dbReference type="InterPro" id="IPR027417">
    <property type="entry name" value="P-loop_NTPase"/>
</dbReference>
<evidence type="ECO:0000313" key="2">
    <source>
        <dbReference type="Proteomes" id="UP000092462"/>
    </source>
</evidence>
<dbReference type="VEuPathDB" id="VectorBase:PPAPM1_003993"/>
<reference evidence="1" key="1">
    <citation type="submission" date="2022-08" db="UniProtKB">
        <authorList>
            <consortium name="EnsemblMetazoa"/>
        </authorList>
    </citation>
    <scope>IDENTIFICATION</scope>
    <source>
        <strain evidence="1">Israel</strain>
    </source>
</reference>
<keyword evidence="2" id="KW-1185">Reference proteome</keyword>
<dbReference type="InterPro" id="IPR008145">
    <property type="entry name" value="GK/Ca_channel_bsu"/>
</dbReference>
<accession>A0A1B0DC82</accession>
<organism evidence="1 2">
    <name type="scientific">Phlebotomus papatasi</name>
    <name type="common">Sandfly</name>
    <dbReference type="NCBI Taxonomy" id="29031"/>
    <lineage>
        <taxon>Eukaryota</taxon>
        <taxon>Metazoa</taxon>
        <taxon>Ecdysozoa</taxon>
        <taxon>Arthropoda</taxon>
        <taxon>Hexapoda</taxon>
        <taxon>Insecta</taxon>
        <taxon>Pterygota</taxon>
        <taxon>Neoptera</taxon>
        <taxon>Endopterygota</taxon>
        <taxon>Diptera</taxon>
        <taxon>Nematocera</taxon>
        <taxon>Psychodoidea</taxon>
        <taxon>Psychodidae</taxon>
        <taxon>Phlebotomus</taxon>
        <taxon>Phlebotomus</taxon>
    </lineage>
</organism>
<dbReference type="SUPFAM" id="SSF52540">
    <property type="entry name" value="P-loop containing nucleoside triphosphate hydrolases"/>
    <property type="match status" value="1"/>
</dbReference>
<name>A0A1B0DC82_PHLPP</name>
<dbReference type="InterPro" id="IPR050716">
    <property type="entry name" value="MAGUK"/>
</dbReference>
<sequence>MAGITAFKWKKVVNSTGPQPRPRHGHRAVAIKELMVVFGGGNEGIVDELHVYNTDKSENIFPLDTTRPIRTGEVPGREYIFIPRDKMEADIQAGKFIEHGEYKGHLYGTSAESVRSIVNAGCVCILSPHYQAIKALRTPQLKPFIIHVKPPTFEQLKETREAAHARSTFDETNSRGFSDEELQDMIKSAEKINFLYGHFFDDEIVNDDLATAFEALVQLAQKSECEPLWAPATWVQ</sequence>
<dbReference type="AlphaFoldDB" id="A0A1B0DC82"/>
<dbReference type="EnsemblMetazoa" id="PPAI005421-RA">
    <property type="protein sequence ID" value="PPAI005421-PA"/>
    <property type="gene ID" value="PPAI005421"/>
</dbReference>
<dbReference type="Pfam" id="PF00625">
    <property type="entry name" value="Guanylate_kin"/>
    <property type="match status" value="1"/>
</dbReference>
<protein>
    <submittedName>
        <fullName evidence="1">Uncharacterized protein</fullName>
    </submittedName>
</protein>
<dbReference type="InterPro" id="IPR020590">
    <property type="entry name" value="Guanylate_kinase_CS"/>
</dbReference>
<dbReference type="Gene3D" id="3.40.50.300">
    <property type="entry name" value="P-loop containing nucleotide triphosphate hydrolases"/>
    <property type="match status" value="1"/>
</dbReference>
<dbReference type="Proteomes" id="UP000092462">
    <property type="component" value="Unassembled WGS sequence"/>
</dbReference>
<dbReference type="EMBL" id="AJVK01030635">
    <property type="status" value="NOT_ANNOTATED_CDS"/>
    <property type="molecule type" value="Genomic_DNA"/>
</dbReference>
<dbReference type="PANTHER" id="PTHR23122">
    <property type="entry name" value="MEMBRANE-ASSOCIATED GUANYLATE KINASE MAGUK"/>
    <property type="match status" value="1"/>
</dbReference>
<dbReference type="PROSITE" id="PS50052">
    <property type="entry name" value="GUANYLATE_KINASE_2"/>
    <property type="match status" value="1"/>
</dbReference>
<dbReference type="VEuPathDB" id="VectorBase:PPAI005421"/>
<dbReference type="SMART" id="SM00072">
    <property type="entry name" value="GuKc"/>
    <property type="match status" value="1"/>
</dbReference>